<gene>
    <name evidence="1" type="ORF">HQ35_03750</name>
</gene>
<dbReference type="InterPro" id="IPR023614">
    <property type="entry name" value="Porin_dom_sf"/>
</dbReference>
<keyword evidence="2" id="KW-1185">Reference proteome</keyword>
<dbReference type="RefSeq" id="WP_036851152.1">
    <property type="nucleotide sequence ID" value="NZ_JQJD01000023.1"/>
</dbReference>
<dbReference type="AlphaFoldDB" id="A0A0A2ES73"/>
<reference evidence="1 2" key="1">
    <citation type="submission" date="2014-08" db="EMBL/GenBank/DDBJ databases">
        <title>Porphyromonas cangingivalis strain:COT-109_OH1386 Genome sequencing.</title>
        <authorList>
            <person name="Wallis C."/>
            <person name="Deusch O."/>
            <person name="O'Flynn C."/>
            <person name="Davis I."/>
            <person name="Jospin G."/>
            <person name="Darling A.E."/>
            <person name="Coil D.A."/>
            <person name="Alexiev A."/>
            <person name="Horsfall A."/>
            <person name="Kirkwood N."/>
            <person name="Harris S."/>
            <person name="Eisen J.A."/>
        </authorList>
    </citation>
    <scope>NUCLEOTIDE SEQUENCE [LARGE SCALE GENOMIC DNA]</scope>
    <source>
        <strain evidence="2">COT-109 OH1386</strain>
    </source>
</reference>
<dbReference type="Gene3D" id="2.40.160.10">
    <property type="entry name" value="Porin"/>
    <property type="match status" value="1"/>
</dbReference>
<sequence length="421" mass="47098">MRKIIYTLGFLGIAMTLQAQEGSKCKKCSDHKTQVQKNEEEISALKKLKISGYIQTQMQWGEENSTLRVGEKRTDADPENWNRIGVRRGRLKLAYTERYMSGVFQVDLSEKGIAIKDIYLNAHLPKMGQSSVTTGLFLRPFGYDIEASTSMRETLERAKIFPTLFPEERDLGVKLSLQSSKGSALDFLKLDLAIIAGNGIKRETDSRKDFIGRIVADKKLGENLQGAIGFSYYNGGVYQGSKDVYQVENGEFKLSSSESNKGAFAKREYFGVEGRFSVVSPLGKTQLLGEYLWGVQPGTALSSRSPNSSTLYVGDTYIRNFNGWYATFVQDFGTLPFSAVIRYDSYDPNTNLSGDQIGKANSGVVDLSYNTLGMGLIWYINKSMKLQGYYDIVTNETSKNLAGYQSNLKDNVLTLMVQYKF</sequence>
<evidence type="ECO:0000313" key="2">
    <source>
        <dbReference type="Proteomes" id="UP000030125"/>
    </source>
</evidence>
<accession>A0A0A2ES73</accession>
<evidence type="ECO:0000313" key="1">
    <source>
        <dbReference type="EMBL" id="KGN81763.1"/>
    </source>
</evidence>
<dbReference type="SUPFAM" id="SSF56935">
    <property type="entry name" value="Porins"/>
    <property type="match status" value="1"/>
</dbReference>
<dbReference type="Proteomes" id="UP000030125">
    <property type="component" value="Unassembled WGS sequence"/>
</dbReference>
<dbReference type="EMBL" id="JQJD01000023">
    <property type="protein sequence ID" value="KGN81763.1"/>
    <property type="molecule type" value="Genomic_DNA"/>
</dbReference>
<comment type="caution">
    <text evidence="1">The sequence shown here is derived from an EMBL/GenBank/DDBJ whole genome shotgun (WGS) entry which is preliminary data.</text>
</comment>
<dbReference type="OrthoDB" id="925187at2"/>
<protein>
    <recommendedName>
        <fullName evidence="3">Phosphate-selective porin O and P</fullName>
    </recommendedName>
</protein>
<name>A0A0A2ES73_PORCN</name>
<organism evidence="1 2">
    <name type="scientific">Porphyromonas cangingivalis</name>
    <dbReference type="NCBI Taxonomy" id="36874"/>
    <lineage>
        <taxon>Bacteria</taxon>
        <taxon>Pseudomonadati</taxon>
        <taxon>Bacteroidota</taxon>
        <taxon>Bacteroidia</taxon>
        <taxon>Bacteroidales</taxon>
        <taxon>Porphyromonadaceae</taxon>
        <taxon>Porphyromonas</taxon>
    </lineage>
</organism>
<dbReference type="STRING" id="36874.HQ34_04350"/>
<evidence type="ECO:0008006" key="3">
    <source>
        <dbReference type="Google" id="ProtNLM"/>
    </source>
</evidence>
<dbReference type="eggNOG" id="COG3746">
    <property type="taxonomic scope" value="Bacteria"/>
</dbReference>
<proteinExistence type="predicted"/>